<dbReference type="Proteomes" id="UP000187012">
    <property type="component" value="Unassembled WGS sequence"/>
</dbReference>
<sequence length="113" mass="12457">MNVSRFERRYVMLMAVPGGALDGLDVACCKATVTADRPEAHGSGSRHRGTDRAYGAHCIFYLCAAMRRCVAPRRSERGNEATQCCDRRVSELHSFSSACIDLATSCDRRPMVL</sequence>
<name>A0A1N7SIW8_9BURK</name>
<keyword evidence="2" id="KW-1185">Reference proteome</keyword>
<protein>
    <submittedName>
        <fullName evidence="1">Uncharacterized protein</fullName>
    </submittedName>
</protein>
<accession>A0A1N7SIW8</accession>
<evidence type="ECO:0000313" key="1">
    <source>
        <dbReference type="EMBL" id="SIT47359.1"/>
    </source>
</evidence>
<gene>
    <name evidence="1" type="ORF">BN2475_720067</name>
</gene>
<dbReference type="AlphaFoldDB" id="A0A1N7SIW8"/>
<organism evidence="1 2">
    <name type="scientific">Paraburkholderia ribeironis</name>
    <dbReference type="NCBI Taxonomy" id="1247936"/>
    <lineage>
        <taxon>Bacteria</taxon>
        <taxon>Pseudomonadati</taxon>
        <taxon>Pseudomonadota</taxon>
        <taxon>Betaproteobacteria</taxon>
        <taxon>Burkholderiales</taxon>
        <taxon>Burkholderiaceae</taxon>
        <taxon>Paraburkholderia</taxon>
    </lineage>
</organism>
<proteinExistence type="predicted"/>
<reference evidence="1 2" key="1">
    <citation type="submission" date="2016-12" db="EMBL/GenBank/DDBJ databases">
        <authorList>
            <person name="Song W.-J."/>
            <person name="Kurnit D.M."/>
        </authorList>
    </citation>
    <scope>NUCLEOTIDE SEQUENCE [LARGE SCALE GENOMIC DNA]</scope>
    <source>
        <strain evidence="1 2">STM7296</strain>
    </source>
</reference>
<evidence type="ECO:0000313" key="2">
    <source>
        <dbReference type="Proteomes" id="UP000187012"/>
    </source>
</evidence>
<dbReference type="EMBL" id="CYGX02000072">
    <property type="protein sequence ID" value="SIT47359.1"/>
    <property type="molecule type" value="Genomic_DNA"/>
</dbReference>